<dbReference type="Pfam" id="PF17919">
    <property type="entry name" value="RT_RNaseH_2"/>
    <property type="match status" value="1"/>
</dbReference>
<evidence type="ECO:0000313" key="1">
    <source>
        <dbReference type="EMBL" id="JAD77270.1"/>
    </source>
</evidence>
<dbReference type="SUPFAM" id="SSF56672">
    <property type="entry name" value="DNA/RNA polymerases"/>
    <property type="match status" value="1"/>
</dbReference>
<dbReference type="PANTHER" id="PTHR33064:SF37">
    <property type="entry name" value="RIBONUCLEASE H"/>
    <property type="match status" value="1"/>
</dbReference>
<organism evidence="1">
    <name type="scientific">Arundo donax</name>
    <name type="common">Giant reed</name>
    <name type="synonym">Donax arundinaceus</name>
    <dbReference type="NCBI Taxonomy" id="35708"/>
    <lineage>
        <taxon>Eukaryota</taxon>
        <taxon>Viridiplantae</taxon>
        <taxon>Streptophyta</taxon>
        <taxon>Embryophyta</taxon>
        <taxon>Tracheophyta</taxon>
        <taxon>Spermatophyta</taxon>
        <taxon>Magnoliopsida</taxon>
        <taxon>Liliopsida</taxon>
        <taxon>Poales</taxon>
        <taxon>Poaceae</taxon>
        <taxon>PACMAD clade</taxon>
        <taxon>Arundinoideae</taxon>
        <taxon>Arundineae</taxon>
        <taxon>Arundo</taxon>
    </lineage>
</organism>
<dbReference type="AlphaFoldDB" id="A0A0A9PL63"/>
<dbReference type="Gene3D" id="3.30.70.270">
    <property type="match status" value="1"/>
</dbReference>
<reference evidence="1" key="2">
    <citation type="journal article" date="2015" name="Data Brief">
        <title>Shoot transcriptome of the giant reed, Arundo donax.</title>
        <authorList>
            <person name="Barrero R.A."/>
            <person name="Guerrero F.D."/>
            <person name="Moolhuijzen P."/>
            <person name="Goolsby J.A."/>
            <person name="Tidwell J."/>
            <person name="Bellgard S.E."/>
            <person name="Bellgard M.I."/>
        </authorList>
    </citation>
    <scope>NUCLEOTIDE SEQUENCE</scope>
    <source>
        <tissue evidence="1">Shoot tissue taken approximately 20 cm above the soil surface</tissue>
    </source>
</reference>
<proteinExistence type="predicted"/>
<dbReference type="InterPro" id="IPR051320">
    <property type="entry name" value="Viral_Replic_Matur_Polypro"/>
</dbReference>
<dbReference type="PANTHER" id="PTHR33064">
    <property type="entry name" value="POL PROTEIN"/>
    <property type="match status" value="1"/>
</dbReference>
<dbReference type="InterPro" id="IPR043502">
    <property type="entry name" value="DNA/RNA_pol_sf"/>
</dbReference>
<dbReference type="InterPro" id="IPR041577">
    <property type="entry name" value="RT_RNaseH_2"/>
</dbReference>
<reference evidence="1" key="1">
    <citation type="submission" date="2014-09" db="EMBL/GenBank/DDBJ databases">
        <authorList>
            <person name="Magalhaes I.L.F."/>
            <person name="Oliveira U."/>
            <person name="Santos F.R."/>
            <person name="Vidigal T.H.D.A."/>
            <person name="Brescovit A.D."/>
            <person name="Santos A.J."/>
        </authorList>
    </citation>
    <scope>NUCLEOTIDE SEQUENCE</scope>
    <source>
        <tissue evidence="1">Shoot tissue taken approximately 20 cm above the soil surface</tissue>
    </source>
</reference>
<accession>A0A0A9PL63</accession>
<dbReference type="InterPro" id="IPR043128">
    <property type="entry name" value="Rev_trsase/Diguanyl_cyclase"/>
</dbReference>
<protein>
    <submittedName>
        <fullName evidence="1">Uncharacterized protein</fullName>
    </submittedName>
</protein>
<name>A0A0A9PL63_ARUDO</name>
<sequence>MISRPLTHLLKKGVPFQWTPHTNEAFLLLKEALVQAPVLAVPDFNKTFVIETDASDMGIGAVLMQDEHPIAYLS</sequence>
<dbReference type="EMBL" id="GBRH01220625">
    <property type="protein sequence ID" value="JAD77270.1"/>
    <property type="molecule type" value="Transcribed_RNA"/>
</dbReference>